<protein>
    <submittedName>
        <fullName evidence="3">Outer membrane biosynthesis protein TonB</fullName>
    </submittedName>
</protein>
<reference evidence="3 4" key="1">
    <citation type="submission" date="2020-03" db="EMBL/GenBank/DDBJ databases">
        <title>Above-ground endophytic microbial communities from plants in different locations in the United States.</title>
        <authorList>
            <person name="Frank C."/>
        </authorList>
    </citation>
    <scope>NUCLEOTIDE SEQUENCE [LARGE SCALE GENOMIC DNA]</scope>
    <source>
        <strain evidence="3 4">WW7</strain>
    </source>
</reference>
<gene>
    <name evidence="3" type="ORF">E9228_002311</name>
</gene>
<evidence type="ECO:0000256" key="2">
    <source>
        <dbReference type="SAM" id="SignalP"/>
    </source>
</evidence>
<dbReference type="SUPFAM" id="SSF53955">
    <property type="entry name" value="Lysozyme-like"/>
    <property type="match status" value="1"/>
</dbReference>
<feature type="region of interest" description="Disordered" evidence="1">
    <location>
        <begin position="54"/>
        <end position="80"/>
    </location>
</feature>
<keyword evidence="2" id="KW-0732">Signal</keyword>
<dbReference type="Proteomes" id="UP001318300">
    <property type="component" value="Unassembled WGS sequence"/>
</dbReference>
<feature type="chain" id="PRO_5047111265" evidence="2">
    <location>
        <begin position="25"/>
        <end position="216"/>
    </location>
</feature>
<evidence type="ECO:0000313" key="4">
    <source>
        <dbReference type="Proteomes" id="UP001318300"/>
    </source>
</evidence>
<evidence type="ECO:0000313" key="3">
    <source>
        <dbReference type="EMBL" id="NII41664.1"/>
    </source>
</evidence>
<sequence>MATALAFAAPVALLATQLTLPAFADPATAAVPVAAPAPTAQTFVAPTTIELVTDRDGFTVQAPPKPKPKPKPVPSAPPVAAAAPVPIPAPPVRSVAASAVVPVPAAPAPAPVAPVPTPGSAQAIAADMVAARGWSADDFGCLVSLWDRESGWRTTAANPNGAYGIPQAYPGSKMASAGADWQTNPATQITWGLDYIAGRYGTPCGAWQHSEAVGSY</sequence>
<keyword evidence="4" id="KW-1185">Reference proteome</keyword>
<name>A0ABX0TBU7_9MICO</name>
<dbReference type="InterPro" id="IPR023346">
    <property type="entry name" value="Lysozyme-like_dom_sf"/>
</dbReference>
<dbReference type="RefSeq" id="WP_252727982.1">
    <property type="nucleotide sequence ID" value="NZ_JAAOYO010000003.1"/>
</dbReference>
<proteinExistence type="predicted"/>
<dbReference type="EMBL" id="JAAOYO010000003">
    <property type="protein sequence ID" value="NII41664.1"/>
    <property type="molecule type" value="Genomic_DNA"/>
</dbReference>
<evidence type="ECO:0000256" key="1">
    <source>
        <dbReference type="SAM" id="MobiDB-lite"/>
    </source>
</evidence>
<comment type="caution">
    <text evidence="3">The sequence shown here is derived from an EMBL/GenBank/DDBJ whole genome shotgun (WGS) entry which is preliminary data.</text>
</comment>
<feature type="signal peptide" evidence="2">
    <location>
        <begin position="1"/>
        <end position="24"/>
    </location>
</feature>
<accession>A0ABX0TBU7</accession>
<organism evidence="3 4">
    <name type="scientific">Curtobacterium salicis</name>
    <dbReference type="NCBI Taxonomy" id="1779862"/>
    <lineage>
        <taxon>Bacteria</taxon>
        <taxon>Bacillati</taxon>
        <taxon>Actinomycetota</taxon>
        <taxon>Actinomycetes</taxon>
        <taxon>Micrococcales</taxon>
        <taxon>Microbacteriaceae</taxon>
        <taxon>Curtobacterium</taxon>
    </lineage>
</organism>